<name>A0A180H3Z1_PUCT1</name>
<dbReference type="AlphaFoldDB" id="A0A180H3Z1"/>
<evidence type="ECO:0000313" key="3">
    <source>
        <dbReference type="Proteomes" id="UP000005240"/>
    </source>
</evidence>
<accession>A0A180H3Z1</accession>
<reference evidence="1" key="1">
    <citation type="submission" date="2009-11" db="EMBL/GenBank/DDBJ databases">
        <authorList>
            <consortium name="The Broad Institute Genome Sequencing Platform"/>
            <person name="Ward D."/>
            <person name="Feldgarden M."/>
            <person name="Earl A."/>
            <person name="Young S.K."/>
            <person name="Zeng Q."/>
            <person name="Koehrsen M."/>
            <person name="Alvarado L."/>
            <person name="Berlin A."/>
            <person name="Bochicchio J."/>
            <person name="Borenstein D."/>
            <person name="Chapman S.B."/>
            <person name="Chen Z."/>
            <person name="Engels R."/>
            <person name="Freedman E."/>
            <person name="Gellesch M."/>
            <person name="Goldberg J."/>
            <person name="Griggs A."/>
            <person name="Gujja S."/>
            <person name="Heilman E."/>
            <person name="Heiman D."/>
            <person name="Hepburn T."/>
            <person name="Howarth C."/>
            <person name="Jen D."/>
            <person name="Larson L."/>
            <person name="Lewis B."/>
            <person name="Mehta T."/>
            <person name="Park D."/>
            <person name="Pearson M."/>
            <person name="Roberts A."/>
            <person name="Saif S."/>
            <person name="Shea T."/>
            <person name="Shenoy N."/>
            <person name="Sisk P."/>
            <person name="Stolte C."/>
            <person name="Sykes S."/>
            <person name="Thomson T."/>
            <person name="Walk T."/>
            <person name="White J."/>
            <person name="Yandava C."/>
            <person name="Izard J."/>
            <person name="Baranova O.V."/>
            <person name="Blanton J.M."/>
            <person name="Tanner A.C."/>
            <person name="Dewhirst F.E."/>
            <person name="Haas B."/>
            <person name="Nusbaum C."/>
            <person name="Birren B."/>
        </authorList>
    </citation>
    <scope>NUCLEOTIDE SEQUENCE [LARGE SCALE GENOMIC DNA]</scope>
    <source>
        <strain evidence="1">1-1 BBBD Race 1</strain>
    </source>
</reference>
<organism evidence="1">
    <name type="scientific">Puccinia triticina (isolate 1-1 / race 1 (BBBD))</name>
    <name type="common">Brown leaf rust fungus</name>
    <dbReference type="NCBI Taxonomy" id="630390"/>
    <lineage>
        <taxon>Eukaryota</taxon>
        <taxon>Fungi</taxon>
        <taxon>Dikarya</taxon>
        <taxon>Basidiomycota</taxon>
        <taxon>Pucciniomycotina</taxon>
        <taxon>Pucciniomycetes</taxon>
        <taxon>Pucciniales</taxon>
        <taxon>Pucciniaceae</taxon>
        <taxon>Puccinia</taxon>
    </lineage>
</organism>
<evidence type="ECO:0000313" key="1">
    <source>
        <dbReference type="EMBL" id="OAV99309.1"/>
    </source>
</evidence>
<proteinExistence type="predicted"/>
<dbReference type="VEuPathDB" id="FungiDB:PTTG_00651"/>
<reference evidence="2" key="4">
    <citation type="submission" date="2025-05" db="UniProtKB">
        <authorList>
            <consortium name="EnsemblFungi"/>
        </authorList>
    </citation>
    <scope>IDENTIFICATION</scope>
    <source>
        <strain evidence="2">isolate 1-1 / race 1 (BBBD)</strain>
    </source>
</reference>
<reference evidence="1" key="2">
    <citation type="submission" date="2016-05" db="EMBL/GenBank/DDBJ databases">
        <title>Comparative analysis highlights variable genome content of wheat rusts and divergence of the mating loci.</title>
        <authorList>
            <person name="Cuomo C.A."/>
            <person name="Bakkeren G."/>
            <person name="Szabo L."/>
            <person name="Khalil H."/>
            <person name="Joly D."/>
            <person name="Goldberg J."/>
            <person name="Young S."/>
            <person name="Zeng Q."/>
            <person name="Fellers J."/>
        </authorList>
    </citation>
    <scope>NUCLEOTIDE SEQUENCE [LARGE SCALE GENOMIC DNA]</scope>
    <source>
        <strain evidence="1">1-1 BBBD Race 1</strain>
    </source>
</reference>
<dbReference type="EnsemblFungi" id="PTTG_00651-t43_1">
    <property type="protein sequence ID" value="PTTG_00651-t43_1-p1"/>
    <property type="gene ID" value="PTTG_00651"/>
</dbReference>
<dbReference type="Proteomes" id="UP000005240">
    <property type="component" value="Unassembled WGS sequence"/>
</dbReference>
<dbReference type="EMBL" id="ADAS02000003">
    <property type="protein sequence ID" value="OAV99309.1"/>
    <property type="molecule type" value="Genomic_DNA"/>
</dbReference>
<evidence type="ECO:0000313" key="2">
    <source>
        <dbReference type="EnsemblFungi" id="PTTG_00651-t43_1-p1"/>
    </source>
</evidence>
<gene>
    <name evidence="1" type="ORF">PTTG_00651</name>
</gene>
<protein>
    <submittedName>
        <fullName evidence="1 2">Uncharacterized protein</fullName>
    </submittedName>
</protein>
<reference evidence="2 3" key="3">
    <citation type="journal article" date="2017" name="G3 (Bethesda)">
        <title>Comparative analysis highlights variable genome content of wheat rusts and divergence of the mating loci.</title>
        <authorList>
            <person name="Cuomo C.A."/>
            <person name="Bakkeren G."/>
            <person name="Khalil H.B."/>
            <person name="Panwar V."/>
            <person name="Joly D."/>
            <person name="Linning R."/>
            <person name="Sakthikumar S."/>
            <person name="Song X."/>
            <person name="Adiconis X."/>
            <person name="Fan L."/>
            <person name="Goldberg J.M."/>
            <person name="Levin J.Z."/>
            <person name="Young S."/>
            <person name="Zeng Q."/>
            <person name="Anikster Y."/>
            <person name="Bruce M."/>
            <person name="Wang M."/>
            <person name="Yin C."/>
            <person name="McCallum B."/>
            <person name="Szabo L.J."/>
            <person name="Hulbert S."/>
            <person name="Chen X."/>
            <person name="Fellers J.P."/>
        </authorList>
    </citation>
    <scope>NUCLEOTIDE SEQUENCE</scope>
    <source>
        <strain evidence="3">Isolate 1-1 / race 1 (BBBD)</strain>
        <strain evidence="2">isolate 1-1 / race 1 (BBBD)</strain>
    </source>
</reference>
<sequence length="94" mass="10842">MVEIIPQDQDLAFDGTNVEEFLKSYQMAARANGALEYDMAQQICFFLCTKELMDVVATLDGFKDHDWRKLKASMLSYWGLVETAQFTLQHLEDL</sequence>
<dbReference type="OrthoDB" id="2506545at2759"/>
<keyword evidence="3" id="KW-1185">Reference proteome</keyword>
<feature type="non-terminal residue" evidence="1">
    <location>
        <position position="94"/>
    </location>
</feature>